<dbReference type="EMBL" id="GHWJ01000103">
    <property type="protein sequence ID" value="NOV32840.1"/>
    <property type="molecule type" value="Transcribed_RNA"/>
</dbReference>
<feature type="signal peptide" evidence="1">
    <location>
        <begin position="1"/>
        <end position="23"/>
    </location>
</feature>
<protein>
    <submittedName>
        <fullName evidence="2">Uncharacterized protein</fullName>
    </submittedName>
</protein>
<feature type="chain" id="PRO_5026725395" evidence="1">
    <location>
        <begin position="24"/>
        <end position="112"/>
    </location>
</feature>
<accession>A0A6M2CIF8</accession>
<evidence type="ECO:0000313" key="2">
    <source>
        <dbReference type="EMBL" id="NOV32840.1"/>
    </source>
</evidence>
<name>A0A6M2CIF8_RHIMP</name>
<reference evidence="2" key="1">
    <citation type="submission" date="2019-09" db="EMBL/GenBank/DDBJ databases">
        <title>Organ-specific transcriptomic study of the physiology of the cattle tick, Rhipicephalus microplus.</title>
        <authorList>
            <person name="Tirloni L."/>
            <person name="Braz G."/>
            <person name="Gandara A.C.P."/>
            <person name="Sabadin G.A."/>
            <person name="da Silva R.M."/>
            <person name="Guizzo M.G."/>
            <person name="Machado J.A."/>
            <person name="Costa E.P."/>
            <person name="Gomes H.F."/>
            <person name="Moraes J."/>
            <person name="Mota M.B.S."/>
            <person name="Mesquita R.D."/>
            <person name="Alvarenga P.H."/>
            <person name="Alves F."/>
            <person name="Seixas A."/>
            <person name="da Fonseca R.N."/>
            <person name="Fogaca A."/>
            <person name="Logullo C."/>
            <person name="Tanaka A."/>
            <person name="Daffre S."/>
            <person name="Termignoni C."/>
            <person name="Vaz I.S.Jr."/>
            <person name="Oliveira P.L."/>
            <person name="Ribeiro J.M."/>
        </authorList>
    </citation>
    <scope>NUCLEOTIDE SEQUENCE</scope>
    <source>
        <strain evidence="2">Porto Alegre</strain>
    </source>
</reference>
<dbReference type="AlphaFoldDB" id="A0A6M2CIF8"/>
<proteinExistence type="predicted"/>
<organism evidence="2">
    <name type="scientific">Rhipicephalus microplus</name>
    <name type="common">Cattle tick</name>
    <name type="synonym">Boophilus microplus</name>
    <dbReference type="NCBI Taxonomy" id="6941"/>
    <lineage>
        <taxon>Eukaryota</taxon>
        <taxon>Metazoa</taxon>
        <taxon>Ecdysozoa</taxon>
        <taxon>Arthropoda</taxon>
        <taxon>Chelicerata</taxon>
        <taxon>Arachnida</taxon>
        <taxon>Acari</taxon>
        <taxon>Parasitiformes</taxon>
        <taxon>Ixodida</taxon>
        <taxon>Ixodoidea</taxon>
        <taxon>Ixodidae</taxon>
        <taxon>Rhipicephalinae</taxon>
        <taxon>Rhipicephalus</taxon>
        <taxon>Boophilus</taxon>
    </lineage>
</organism>
<evidence type="ECO:0000256" key="1">
    <source>
        <dbReference type="SAM" id="SignalP"/>
    </source>
</evidence>
<keyword evidence="1" id="KW-0732">Signal</keyword>
<sequence length="112" mass="11424">MTTMNAYPILALLILGHLSQIQAATLNKPPKNGNALRRQLVEKIFDSLADECEDRGEALKALKRSLSAVIDETDEQSITAVAILIAAGIAGGLIGGAAGGAATSAVGKAIGK</sequence>